<name>A0A317XNA5_9BASI</name>
<sequence>MHVHTADWLNSFVSNQTSRDGPQGVSKHTPPSAELVEPRLIAARRSVSHRWTCDPAKSPRRKTLQAREAVRSFKAWTIWCWVRCVQKRSRRSELQLGRCRLLTRPTITCSILSTKHACRLRKGLACPESDERPLTTTLAMGSGLVSFPSSTPEPDESEIRGKSSSAS</sequence>
<protein>
    <submittedName>
        <fullName evidence="2">Uncharacterized protein</fullName>
    </submittedName>
</protein>
<evidence type="ECO:0000313" key="2">
    <source>
        <dbReference type="EMBL" id="PWY98878.1"/>
    </source>
</evidence>
<feature type="region of interest" description="Disordered" evidence="1">
    <location>
        <begin position="142"/>
        <end position="167"/>
    </location>
</feature>
<evidence type="ECO:0000313" key="3">
    <source>
        <dbReference type="Proteomes" id="UP000246740"/>
    </source>
</evidence>
<organism evidence="2 3">
    <name type="scientific">Testicularia cyperi</name>
    <dbReference type="NCBI Taxonomy" id="1882483"/>
    <lineage>
        <taxon>Eukaryota</taxon>
        <taxon>Fungi</taxon>
        <taxon>Dikarya</taxon>
        <taxon>Basidiomycota</taxon>
        <taxon>Ustilaginomycotina</taxon>
        <taxon>Ustilaginomycetes</taxon>
        <taxon>Ustilaginales</taxon>
        <taxon>Anthracoideaceae</taxon>
        <taxon>Testicularia</taxon>
    </lineage>
</organism>
<gene>
    <name evidence="2" type="ORF">BCV70DRAFT_201664</name>
</gene>
<dbReference type="InParanoid" id="A0A317XNA5"/>
<reference evidence="2 3" key="1">
    <citation type="journal article" date="2018" name="Mol. Biol. Evol.">
        <title>Broad Genomic Sampling Reveals a Smut Pathogenic Ancestry of the Fungal Clade Ustilaginomycotina.</title>
        <authorList>
            <person name="Kijpornyongpan T."/>
            <person name="Mondo S.J."/>
            <person name="Barry K."/>
            <person name="Sandor L."/>
            <person name="Lee J."/>
            <person name="Lipzen A."/>
            <person name="Pangilinan J."/>
            <person name="LaButti K."/>
            <person name="Hainaut M."/>
            <person name="Henrissat B."/>
            <person name="Grigoriev I.V."/>
            <person name="Spatafora J.W."/>
            <person name="Aime M.C."/>
        </authorList>
    </citation>
    <scope>NUCLEOTIDE SEQUENCE [LARGE SCALE GENOMIC DNA]</scope>
    <source>
        <strain evidence="2 3">MCA 3645</strain>
    </source>
</reference>
<dbReference type="EMBL" id="KZ819197">
    <property type="protein sequence ID" value="PWY98878.1"/>
    <property type="molecule type" value="Genomic_DNA"/>
</dbReference>
<accession>A0A317XNA5</accession>
<keyword evidence="3" id="KW-1185">Reference proteome</keyword>
<dbReference type="Proteomes" id="UP000246740">
    <property type="component" value="Unassembled WGS sequence"/>
</dbReference>
<evidence type="ECO:0000256" key="1">
    <source>
        <dbReference type="SAM" id="MobiDB-lite"/>
    </source>
</evidence>
<proteinExistence type="predicted"/>
<dbReference type="AlphaFoldDB" id="A0A317XNA5"/>